<dbReference type="AlphaFoldDB" id="A0A086ZRE4"/>
<organism evidence="1 2">
    <name type="scientific">Bifidobacterium boum</name>
    <dbReference type="NCBI Taxonomy" id="78343"/>
    <lineage>
        <taxon>Bacteria</taxon>
        <taxon>Bacillati</taxon>
        <taxon>Actinomycetota</taxon>
        <taxon>Actinomycetes</taxon>
        <taxon>Bifidobacteriales</taxon>
        <taxon>Bifidobacteriaceae</taxon>
        <taxon>Bifidobacterium</taxon>
    </lineage>
</organism>
<gene>
    <name evidence="1" type="ORF">BBOU_0194</name>
</gene>
<dbReference type="EMBL" id="JGYQ01000003">
    <property type="protein sequence ID" value="KFI49094.1"/>
    <property type="molecule type" value="Genomic_DNA"/>
</dbReference>
<protein>
    <submittedName>
        <fullName evidence="1">Uncharacterized protein</fullName>
    </submittedName>
</protein>
<dbReference type="Proteomes" id="UP000029093">
    <property type="component" value="Unassembled WGS sequence"/>
</dbReference>
<name>A0A086ZRE4_9BIFI</name>
<evidence type="ECO:0000313" key="2">
    <source>
        <dbReference type="Proteomes" id="UP000029093"/>
    </source>
</evidence>
<comment type="caution">
    <text evidence="1">The sequence shown here is derived from an EMBL/GenBank/DDBJ whole genome shotgun (WGS) entry which is preliminary data.</text>
</comment>
<reference evidence="1 2" key="1">
    <citation type="submission" date="2014-03" db="EMBL/GenBank/DDBJ databases">
        <title>Genomics of Bifidobacteria.</title>
        <authorList>
            <person name="Ventura M."/>
            <person name="Milani C."/>
            <person name="Lugli G.A."/>
        </authorList>
    </citation>
    <scope>NUCLEOTIDE SEQUENCE [LARGE SCALE GENOMIC DNA]</scope>
    <source>
        <strain evidence="1 2">LMG 10736</strain>
    </source>
</reference>
<evidence type="ECO:0000313" key="1">
    <source>
        <dbReference type="EMBL" id="KFI49094.1"/>
    </source>
</evidence>
<sequence length="114" mass="12846">MSRFHQSATRNSLKRWWGIPFHPSTGIAAPITKPGPFWSLQKSTFNGLTEQSAWPMSRFACIQERSLVSLESQETGKRNLPMFCPDMQGRRAGILYLPTKASQVLMPAVSHRKG</sequence>
<proteinExistence type="predicted"/>
<accession>A0A086ZRE4</accession>
<keyword evidence="2" id="KW-1185">Reference proteome</keyword>